<dbReference type="GO" id="GO:0032039">
    <property type="term" value="C:integrator complex"/>
    <property type="evidence" value="ECO:0007669"/>
    <property type="project" value="InterPro"/>
</dbReference>
<dbReference type="SMART" id="SM01027">
    <property type="entry name" value="Beta-Casp"/>
    <property type="match status" value="1"/>
</dbReference>
<dbReference type="EMBL" id="CM031821">
    <property type="protein sequence ID" value="KAG6630349.1"/>
    <property type="molecule type" value="Genomic_DNA"/>
</dbReference>
<dbReference type="InterPro" id="IPR022712">
    <property type="entry name" value="Beta_Casp"/>
</dbReference>
<comment type="caution">
    <text evidence="6">The sequence shown here is derived from an EMBL/GenBank/DDBJ whole genome shotgun (WGS) entry which is preliminary data.</text>
</comment>
<evidence type="ECO:0000256" key="1">
    <source>
        <dbReference type="ARBA" id="ARBA00004123"/>
    </source>
</evidence>
<dbReference type="Proteomes" id="UP000811609">
    <property type="component" value="Chromosome 13"/>
</dbReference>
<evidence type="ECO:0000313" key="7">
    <source>
        <dbReference type="Proteomes" id="UP000811609"/>
    </source>
</evidence>
<dbReference type="AlphaFoldDB" id="A0A8T1NFD6"/>
<dbReference type="InterPro" id="IPR027074">
    <property type="entry name" value="Integrator_9su"/>
</dbReference>
<name>A0A8T1NFD6_CARIL</name>
<organism evidence="6 7">
    <name type="scientific">Carya illinoinensis</name>
    <name type="common">Pecan</name>
    <dbReference type="NCBI Taxonomy" id="32201"/>
    <lineage>
        <taxon>Eukaryota</taxon>
        <taxon>Viridiplantae</taxon>
        <taxon>Streptophyta</taxon>
        <taxon>Embryophyta</taxon>
        <taxon>Tracheophyta</taxon>
        <taxon>Spermatophyta</taxon>
        <taxon>Magnoliopsida</taxon>
        <taxon>eudicotyledons</taxon>
        <taxon>Gunneridae</taxon>
        <taxon>Pentapetalae</taxon>
        <taxon>rosids</taxon>
        <taxon>fabids</taxon>
        <taxon>Fagales</taxon>
        <taxon>Juglandaceae</taxon>
        <taxon>Carya</taxon>
    </lineage>
</organism>
<dbReference type="GO" id="GO:0034472">
    <property type="term" value="P:snRNA 3'-end processing"/>
    <property type="evidence" value="ECO:0007669"/>
    <property type="project" value="TreeGrafter"/>
</dbReference>
<dbReference type="InterPro" id="IPR001279">
    <property type="entry name" value="Metallo-B-lactamas"/>
</dbReference>
<sequence length="728" mass="81799">MYFLDLFCQPGEFKGLPYLQRQIFVLFIFMKFTCLSKGGGFHFPPCHVLNVCGFRILFDCPLDLSALTIFSPVPTGYRAVVDEKDSDCQPYSTLDSDCVTWKRQKIGKPLDANDLICAVPWYKIVKYLHLWNVSFIDVVLISSPMGMLGLPFLTRIKGFSAKIYATEVTARLGQLMMEDLVSMHMEFRQFYGPEGSTFPRWMEEEELDLRPSALREVVLGKDGAELGGWMPLYSAADVKHCLQKVQTLRYAEEVCYNGKLVIKAFSSGLEIGTCNWSINGPKRDIAFISSSIFVPAHAMSFDYHALQGKDIVLYSDLSSLDTMEGIEDGYSFLTTDSFSTLSWEESAQSLLNTSEHLEEREKLYYLCSCAADSLKASGSVLIPINRLGTFIQLLEQISASLESSSLKVPIYVISSVAEELLAYTNVIPEWLCKERQEKLFSGEPLFAHVELIKDNKLHVFPTVHSPKLLINWQEPCIVFCPHWCLRLGPVVHLLHRWSGDPNSLLVLESGHDAQLALLPFQPMEMKVLQCSFLSGIKLPKILPLLNVLQPKITLLPEDLRQKVRFTNVNPFSVFHYSENKTLIIPSLKDSSELEIATDLAFQFQWRNLKHENMNITRLKGELHVAHGKHWLHSGNKPSKSNSSKSRPLLHWGTPDLETLLSILSKMGINASVEQGVGVEGSKKACIVHVHDPKKALIEIGDTGTVISAVDENLASLIFEAMDSILDGI</sequence>
<protein>
    <recommendedName>
        <fullName evidence="5">Beta-Casp domain-containing protein</fullName>
    </recommendedName>
</protein>
<keyword evidence="3" id="KW-0963">Cytoplasm</keyword>
<gene>
    <name evidence="6" type="ORF">CIPAW_13G011700</name>
</gene>
<keyword evidence="7" id="KW-1185">Reference proteome</keyword>
<evidence type="ECO:0000313" key="6">
    <source>
        <dbReference type="EMBL" id="KAG6630349.1"/>
    </source>
</evidence>
<proteinExistence type="inferred from homology"/>
<dbReference type="PANTHER" id="PTHR46094:SF1">
    <property type="entry name" value="INTEGRATOR COMPLEX SUBUNIT 9"/>
    <property type="match status" value="1"/>
</dbReference>
<dbReference type="Pfam" id="PF16661">
    <property type="entry name" value="Lactamase_B_6"/>
    <property type="match status" value="1"/>
</dbReference>
<comment type="similarity">
    <text evidence="2">Belongs to the metallo-beta-lactamase superfamily. RNA-metabolizing metallo-beta-lactamase-like family. INTS9 subfamily.</text>
</comment>
<accession>A0A8T1NFD6</accession>
<dbReference type="Pfam" id="PF10996">
    <property type="entry name" value="Beta-Casp"/>
    <property type="match status" value="1"/>
</dbReference>
<comment type="subcellular location">
    <subcellularLocation>
        <location evidence="1">Nucleus</location>
    </subcellularLocation>
</comment>
<keyword evidence="4" id="KW-0539">Nucleus</keyword>
<reference evidence="6" key="1">
    <citation type="submission" date="2020-12" db="EMBL/GenBank/DDBJ databases">
        <title>WGS assembly of Carya illinoinensis cv. Pawnee.</title>
        <authorList>
            <person name="Platts A."/>
            <person name="Shu S."/>
            <person name="Wright S."/>
            <person name="Barry K."/>
            <person name="Edger P."/>
            <person name="Pires J.C."/>
            <person name="Schmutz J."/>
        </authorList>
    </citation>
    <scope>NUCLEOTIDE SEQUENCE</scope>
    <source>
        <tissue evidence="6">Leaf</tissue>
    </source>
</reference>
<dbReference type="PANTHER" id="PTHR46094">
    <property type="entry name" value="INTEGRATOR COMPLEX SUBUNIT 9"/>
    <property type="match status" value="1"/>
</dbReference>
<evidence type="ECO:0000256" key="2">
    <source>
        <dbReference type="ARBA" id="ARBA00006861"/>
    </source>
</evidence>
<feature type="domain" description="Beta-Casp" evidence="5">
    <location>
        <begin position="390"/>
        <end position="518"/>
    </location>
</feature>
<evidence type="ECO:0000256" key="3">
    <source>
        <dbReference type="ARBA" id="ARBA00022490"/>
    </source>
</evidence>
<evidence type="ECO:0000259" key="5">
    <source>
        <dbReference type="SMART" id="SM01027"/>
    </source>
</evidence>
<evidence type="ECO:0000256" key="4">
    <source>
        <dbReference type="ARBA" id="ARBA00023242"/>
    </source>
</evidence>